<accession>A0ABV5X0E6</accession>
<dbReference type="EMBL" id="JBHMAU010000042">
    <property type="protein sequence ID" value="MFB9775931.1"/>
    <property type="molecule type" value="Genomic_DNA"/>
</dbReference>
<name>A0ABV5X0E6_9MICO</name>
<evidence type="ECO:0000313" key="1">
    <source>
        <dbReference type="EMBL" id="MFB9775931.1"/>
    </source>
</evidence>
<reference evidence="1 2" key="1">
    <citation type="submission" date="2024-09" db="EMBL/GenBank/DDBJ databases">
        <authorList>
            <person name="Sun Q."/>
            <person name="Mori K."/>
        </authorList>
    </citation>
    <scope>NUCLEOTIDE SEQUENCE [LARGE SCALE GENOMIC DNA]</scope>
    <source>
        <strain evidence="1 2">JCM 11683</strain>
    </source>
</reference>
<comment type="caution">
    <text evidence="1">The sequence shown here is derived from an EMBL/GenBank/DDBJ whole genome shotgun (WGS) entry which is preliminary data.</text>
</comment>
<organism evidence="1 2">
    <name type="scientific">Brevibacterium otitidis</name>
    <dbReference type="NCBI Taxonomy" id="53364"/>
    <lineage>
        <taxon>Bacteria</taxon>
        <taxon>Bacillati</taxon>
        <taxon>Actinomycetota</taxon>
        <taxon>Actinomycetes</taxon>
        <taxon>Micrococcales</taxon>
        <taxon>Brevibacteriaceae</taxon>
        <taxon>Brevibacterium</taxon>
    </lineage>
</organism>
<keyword evidence="2" id="KW-1185">Reference proteome</keyword>
<dbReference type="Gene3D" id="3.50.50.60">
    <property type="entry name" value="FAD/NAD(P)-binding domain"/>
    <property type="match status" value="1"/>
</dbReference>
<dbReference type="RefSeq" id="WP_376839484.1">
    <property type="nucleotide sequence ID" value="NZ_JBHMAU010000042.1"/>
</dbReference>
<protein>
    <recommendedName>
        <fullName evidence="3">Pyridine nucleotide-disulphide oxidoreductase</fullName>
    </recommendedName>
</protein>
<evidence type="ECO:0000313" key="2">
    <source>
        <dbReference type="Proteomes" id="UP001589707"/>
    </source>
</evidence>
<sequence>MVAIIWCTGFRPALNHLASLGLRRENGVPKTIGTRSADEPRLHLLGHGDWTGFASATLIGTGRTAKDAVHDITSHLPAASPPQ</sequence>
<proteinExistence type="predicted"/>
<gene>
    <name evidence="1" type="ORF">ACFFN1_05830</name>
</gene>
<dbReference type="Proteomes" id="UP001589707">
    <property type="component" value="Unassembled WGS sequence"/>
</dbReference>
<evidence type="ECO:0008006" key="3">
    <source>
        <dbReference type="Google" id="ProtNLM"/>
    </source>
</evidence>
<dbReference type="InterPro" id="IPR036188">
    <property type="entry name" value="FAD/NAD-bd_sf"/>
</dbReference>